<comment type="catalytic activity">
    <reaction evidence="7 9">
        <text>3-hydroxy-2-methylpropanoate + NAD(+) = 2-methyl-3-oxopropanoate + NADH + H(+)</text>
        <dbReference type="Rhea" id="RHEA:17681"/>
        <dbReference type="ChEBI" id="CHEBI:11805"/>
        <dbReference type="ChEBI" id="CHEBI:15378"/>
        <dbReference type="ChEBI" id="CHEBI:57540"/>
        <dbReference type="ChEBI" id="CHEBI:57700"/>
        <dbReference type="ChEBI" id="CHEBI:57945"/>
        <dbReference type="EC" id="1.1.1.31"/>
    </reaction>
</comment>
<dbReference type="EMBL" id="CDMZ01002095">
    <property type="protein sequence ID" value="CEM40736.1"/>
    <property type="molecule type" value="Genomic_DNA"/>
</dbReference>
<dbReference type="PROSITE" id="PS00895">
    <property type="entry name" value="3_HYDROXYISOBUT_DH"/>
    <property type="match status" value="1"/>
</dbReference>
<dbReference type="SUPFAM" id="SSF48179">
    <property type="entry name" value="6-phosphogluconate dehydrogenase C-terminal domain-like"/>
    <property type="match status" value="1"/>
</dbReference>
<sequence length="335" mass="34923">MIARRLCASSQAPRGLLPLRVVCLAPGRRSFSSTTEGGKVGFIGLGVMGAPMAKNLVNKGFKVVVFDKVPETVKMMELLGAASVSSLDALASETSTVISMVPSTAHVRSIYCGDGGLFGLLQKHQKKGFIIDCSTIDPVSAAEINEEARGAGHTMVDAPVSGGSPAAQAGSLTFMVGASGDDFSRAEPYLSAMGKHAIHIGPPGQGAAVKVCNNLILATQMLGVAEGFRLADKLGVDLKTFAQVVNSSSGRSWSSDSYCPAPGVMEGVPASRDYAGGFTVRLMLKDLGLAQQAGEVTGTDLFIANKTAQVYKDVEEQGHGDLDFGCVFKFGRDQK</sequence>
<dbReference type="InterPro" id="IPR006115">
    <property type="entry name" value="6PGDH_NADP-bd"/>
</dbReference>
<dbReference type="Gene3D" id="1.10.1040.10">
    <property type="entry name" value="N-(1-d-carboxylethyl)-l-norvaline Dehydrogenase, domain 2"/>
    <property type="match status" value="1"/>
</dbReference>
<keyword evidence="6 9" id="KW-0520">NAD</keyword>
<dbReference type="PIRSF" id="PIRSF000103">
    <property type="entry name" value="HIBADH"/>
    <property type="match status" value="1"/>
</dbReference>
<comment type="pathway">
    <text evidence="1 9">Amino-acid degradation; L-valine degradation.</text>
</comment>
<dbReference type="InterPro" id="IPR029154">
    <property type="entry name" value="HIBADH-like_NADP-bd"/>
</dbReference>
<feature type="active site" evidence="8">
    <location>
        <position position="210"/>
    </location>
</feature>
<dbReference type="GO" id="GO:0050661">
    <property type="term" value="F:NADP binding"/>
    <property type="evidence" value="ECO:0007669"/>
    <property type="project" value="InterPro"/>
</dbReference>
<evidence type="ECO:0000256" key="8">
    <source>
        <dbReference type="PIRSR" id="PIRSR000103-1"/>
    </source>
</evidence>
<dbReference type="SUPFAM" id="SSF51735">
    <property type="entry name" value="NAD(P)-binding Rossmann-fold domains"/>
    <property type="match status" value="1"/>
</dbReference>
<dbReference type="FunFam" id="1.10.1040.10:FF:000006">
    <property type="entry name" value="3-hydroxyisobutyrate dehydrogenase"/>
    <property type="match status" value="1"/>
</dbReference>
<dbReference type="EC" id="1.1.1.31" evidence="3 9"/>
<dbReference type="PANTHER" id="PTHR22981:SF7">
    <property type="entry name" value="3-HYDROXYISOBUTYRATE DEHYDROGENASE, MITOCHONDRIAL"/>
    <property type="match status" value="1"/>
</dbReference>
<protein>
    <recommendedName>
        <fullName evidence="3 9">3-hydroxyisobutyrate dehydrogenase</fullName>
        <shortName evidence="9">HIBADH</shortName>
        <ecNumber evidence="3 9">1.1.1.31</ecNumber>
    </recommendedName>
</protein>
<evidence type="ECO:0000256" key="7">
    <source>
        <dbReference type="ARBA" id="ARBA00049197"/>
    </source>
</evidence>
<evidence type="ECO:0000256" key="1">
    <source>
        <dbReference type="ARBA" id="ARBA00005109"/>
    </source>
</evidence>
<dbReference type="PhylomeDB" id="A0A0G4HAD7"/>
<dbReference type="InterPro" id="IPR008927">
    <property type="entry name" value="6-PGluconate_DH-like_C_sf"/>
</dbReference>
<accession>A0A0G4HAD7</accession>
<dbReference type="GO" id="GO:0051287">
    <property type="term" value="F:NAD binding"/>
    <property type="evidence" value="ECO:0007669"/>
    <property type="project" value="InterPro"/>
</dbReference>
<dbReference type="InterPro" id="IPR013328">
    <property type="entry name" value="6PGD_dom2"/>
</dbReference>
<organism evidence="12">
    <name type="scientific">Chromera velia CCMP2878</name>
    <dbReference type="NCBI Taxonomy" id="1169474"/>
    <lineage>
        <taxon>Eukaryota</taxon>
        <taxon>Sar</taxon>
        <taxon>Alveolata</taxon>
        <taxon>Colpodellida</taxon>
        <taxon>Chromeraceae</taxon>
        <taxon>Chromera</taxon>
    </lineage>
</organism>
<evidence type="ECO:0000313" key="12">
    <source>
        <dbReference type="EMBL" id="CEM40736.1"/>
    </source>
</evidence>
<gene>
    <name evidence="12" type="ORF">Cvel_887</name>
</gene>
<dbReference type="Pfam" id="PF14833">
    <property type="entry name" value="NAD_binding_11"/>
    <property type="match status" value="1"/>
</dbReference>
<dbReference type="InterPro" id="IPR015815">
    <property type="entry name" value="HIBADH-related"/>
</dbReference>
<proteinExistence type="inferred from homology"/>
<dbReference type="AlphaFoldDB" id="A0A0G4HAD7"/>
<dbReference type="InterPro" id="IPR011548">
    <property type="entry name" value="HIBADH"/>
</dbReference>
<dbReference type="NCBIfam" id="TIGR01692">
    <property type="entry name" value="HIBADH"/>
    <property type="match status" value="1"/>
</dbReference>
<evidence type="ECO:0000256" key="5">
    <source>
        <dbReference type="ARBA" id="ARBA00023002"/>
    </source>
</evidence>
<dbReference type="UniPathway" id="UPA00362"/>
<evidence type="ECO:0000259" key="10">
    <source>
        <dbReference type="Pfam" id="PF03446"/>
    </source>
</evidence>
<dbReference type="InterPro" id="IPR036291">
    <property type="entry name" value="NAD(P)-bd_dom_sf"/>
</dbReference>
<dbReference type="PANTHER" id="PTHR22981">
    <property type="entry name" value="3-HYDROXYISOBUTYRATE DEHYDROGENASE-RELATED"/>
    <property type="match status" value="1"/>
</dbReference>
<evidence type="ECO:0000259" key="11">
    <source>
        <dbReference type="Pfam" id="PF14833"/>
    </source>
</evidence>
<evidence type="ECO:0000256" key="3">
    <source>
        <dbReference type="ARBA" id="ARBA00012991"/>
    </source>
</evidence>
<dbReference type="VEuPathDB" id="CryptoDB:Cvel_887"/>
<dbReference type="Pfam" id="PF03446">
    <property type="entry name" value="NAD_binding_2"/>
    <property type="match status" value="1"/>
</dbReference>
<dbReference type="GO" id="GO:0008442">
    <property type="term" value="F:3-hydroxyisobutyrate dehydrogenase activity"/>
    <property type="evidence" value="ECO:0007669"/>
    <property type="project" value="UniProtKB-EC"/>
</dbReference>
<evidence type="ECO:0000256" key="9">
    <source>
        <dbReference type="RuleBase" id="RU910714"/>
    </source>
</evidence>
<feature type="domain" description="6-phosphogluconate dehydrogenase NADP-binding" evidence="10">
    <location>
        <begin position="39"/>
        <end position="201"/>
    </location>
</feature>
<comment type="similarity">
    <text evidence="2">Belongs to the HIBADH-related family. 3-hydroxyisobutyrate dehydrogenase subfamily.</text>
</comment>
<feature type="domain" description="3-hydroxyisobutyrate dehydrogenase-like NAD-binding" evidence="11">
    <location>
        <begin position="204"/>
        <end position="325"/>
    </location>
</feature>
<evidence type="ECO:0000256" key="6">
    <source>
        <dbReference type="ARBA" id="ARBA00023027"/>
    </source>
</evidence>
<reference evidence="12" key="1">
    <citation type="submission" date="2014-11" db="EMBL/GenBank/DDBJ databases">
        <authorList>
            <person name="Otto D Thomas"/>
            <person name="Naeem Raeece"/>
        </authorList>
    </citation>
    <scope>NUCLEOTIDE SEQUENCE</scope>
</reference>
<dbReference type="GO" id="GO:0006574">
    <property type="term" value="P:L-valine catabolic process"/>
    <property type="evidence" value="ECO:0007669"/>
    <property type="project" value="UniProtKB-UniPathway"/>
</dbReference>
<evidence type="ECO:0000256" key="2">
    <source>
        <dbReference type="ARBA" id="ARBA00006013"/>
    </source>
</evidence>
<dbReference type="InterPro" id="IPR002204">
    <property type="entry name" value="3-OH-isobutyrate_DH-rel_CS"/>
</dbReference>
<keyword evidence="5 9" id="KW-0560">Oxidoreductase</keyword>
<dbReference type="Gene3D" id="3.40.50.720">
    <property type="entry name" value="NAD(P)-binding Rossmann-like Domain"/>
    <property type="match status" value="1"/>
</dbReference>
<keyword evidence="4 9" id="KW-0101">Branched-chain amino acid catabolism</keyword>
<evidence type="ECO:0000256" key="4">
    <source>
        <dbReference type="ARBA" id="ARBA00022456"/>
    </source>
</evidence>
<name>A0A0G4HAD7_9ALVE</name>